<name>A0ABD0Y6X0_9HEMI</name>
<sequence>MASKRRFVFYQKKQETSEVVGRKKKIMIREFRSCPNVNGGMRILSTSVDMTTGGTTVVNAQFELIEDIKGVNNVLVDVHKCPSYAEIDKCEFFMRMPMRRNYCANIADPNQFYSRVNKAIHPPITKCPFKKGIYRLVNVTMDVDKIEEFVVDMPIIYTHYWTFQFRLYYDKYFIFCGIGGGEIVTIRSRE</sequence>
<reference evidence="1 2" key="1">
    <citation type="submission" date="2024-07" db="EMBL/GenBank/DDBJ databases">
        <title>Chromosome-level genome assembly of the water stick insect Ranatra chinensis (Heteroptera: Nepidae).</title>
        <authorList>
            <person name="Liu X."/>
        </authorList>
    </citation>
    <scope>NUCLEOTIDE SEQUENCE [LARGE SCALE GENOMIC DNA]</scope>
    <source>
        <strain evidence="1">Cailab_2021Rc</strain>
        <tissue evidence="1">Muscle</tissue>
    </source>
</reference>
<comment type="caution">
    <text evidence="1">The sequence shown here is derived from an EMBL/GenBank/DDBJ whole genome shotgun (WGS) entry which is preliminary data.</text>
</comment>
<dbReference type="Proteomes" id="UP001558652">
    <property type="component" value="Unassembled WGS sequence"/>
</dbReference>
<protein>
    <submittedName>
        <fullName evidence="1">Uncharacterized protein</fullName>
    </submittedName>
</protein>
<keyword evidence="2" id="KW-1185">Reference proteome</keyword>
<evidence type="ECO:0000313" key="2">
    <source>
        <dbReference type="Proteomes" id="UP001558652"/>
    </source>
</evidence>
<organism evidence="1 2">
    <name type="scientific">Ranatra chinensis</name>
    <dbReference type="NCBI Taxonomy" id="642074"/>
    <lineage>
        <taxon>Eukaryota</taxon>
        <taxon>Metazoa</taxon>
        <taxon>Ecdysozoa</taxon>
        <taxon>Arthropoda</taxon>
        <taxon>Hexapoda</taxon>
        <taxon>Insecta</taxon>
        <taxon>Pterygota</taxon>
        <taxon>Neoptera</taxon>
        <taxon>Paraneoptera</taxon>
        <taxon>Hemiptera</taxon>
        <taxon>Heteroptera</taxon>
        <taxon>Panheteroptera</taxon>
        <taxon>Nepomorpha</taxon>
        <taxon>Nepidae</taxon>
        <taxon>Ranatrinae</taxon>
        <taxon>Ranatra</taxon>
    </lineage>
</organism>
<accession>A0ABD0Y6X0</accession>
<dbReference type="EMBL" id="JBFDAA010000012">
    <property type="protein sequence ID" value="KAL1123135.1"/>
    <property type="molecule type" value="Genomic_DNA"/>
</dbReference>
<dbReference type="AlphaFoldDB" id="A0ABD0Y6X0"/>
<gene>
    <name evidence="1" type="ORF">AAG570_002223</name>
</gene>
<proteinExistence type="predicted"/>
<evidence type="ECO:0000313" key="1">
    <source>
        <dbReference type="EMBL" id="KAL1123135.1"/>
    </source>
</evidence>